<protein>
    <submittedName>
        <fullName evidence="5">GNAT family N-acetyltransferase</fullName>
    </submittedName>
</protein>
<dbReference type="PANTHER" id="PTHR10545">
    <property type="entry name" value="DIAMINE N-ACETYLTRANSFERASE"/>
    <property type="match status" value="1"/>
</dbReference>
<dbReference type="PROSITE" id="PS51186">
    <property type="entry name" value="GNAT"/>
    <property type="match status" value="1"/>
</dbReference>
<comment type="similarity">
    <text evidence="1">Belongs to the acetyltransferase family.</text>
</comment>
<dbReference type="Proteomes" id="UP000465712">
    <property type="component" value="Unassembled WGS sequence"/>
</dbReference>
<name>A0A7X4WGF0_9GAMM</name>
<organism evidence="5 6">
    <name type="scientific">Photobacterium halotolerans</name>
    <dbReference type="NCBI Taxonomy" id="265726"/>
    <lineage>
        <taxon>Bacteria</taxon>
        <taxon>Pseudomonadati</taxon>
        <taxon>Pseudomonadota</taxon>
        <taxon>Gammaproteobacteria</taxon>
        <taxon>Vibrionales</taxon>
        <taxon>Vibrionaceae</taxon>
        <taxon>Photobacterium</taxon>
    </lineage>
</organism>
<sequence>MTKNEIEIRQATVNDASTILKFITELAIYEKQECEVKATLEEIENSLFAQGATVHAIICMLNNEPIGFAVYFYNYSTWLGKHGLYLEDLYVSTEYRNVGAGKAILKYLAKLAVEKKCGRFEWCVLDWNEPAIEFYKSIGANAQDEWVIYRLTGKALEAFAR</sequence>
<dbReference type="InterPro" id="IPR000182">
    <property type="entry name" value="GNAT_dom"/>
</dbReference>
<proteinExistence type="inferred from homology"/>
<keyword evidence="3" id="KW-0012">Acyltransferase</keyword>
<evidence type="ECO:0000313" key="5">
    <source>
        <dbReference type="EMBL" id="NAW67485.1"/>
    </source>
</evidence>
<dbReference type="Gene3D" id="3.40.630.30">
    <property type="match status" value="1"/>
</dbReference>
<evidence type="ECO:0000256" key="1">
    <source>
        <dbReference type="ARBA" id="ARBA00008694"/>
    </source>
</evidence>
<dbReference type="InterPro" id="IPR051016">
    <property type="entry name" value="Diverse_Substrate_AcTransf"/>
</dbReference>
<accession>A0A7X4WGF0</accession>
<dbReference type="SUPFAM" id="SSF55729">
    <property type="entry name" value="Acyl-CoA N-acyltransferases (Nat)"/>
    <property type="match status" value="1"/>
</dbReference>
<dbReference type="FunFam" id="3.40.630.30:FF:000064">
    <property type="entry name" value="GNAT family acetyltransferase"/>
    <property type="match status" value="1"/>
</dbReference>
<evidence type="ECO:0000259" key="4">
    <source>
        <dbReference type="PROSITE" id="PS51186"/>
    </source>
</evidence>
<dbReference type="Pfam" id="PF00583">
    <property type="entry name" value="Acetyltransf_1"/>
    <property type="match status" value="1"/>
</dbReference>
<dbReference type="CDD" id="cd04301">
    <property type="entry name" value="NAT_SF"/>
    <property type="match status" value="1"/>
</dbReference>
<dbReference type="AlphaFoldDB" id="A0A7X4WGF0"/>
<dbReference type="EMBL" id="WXWW01000287">
    <property type="protein sequence ID" value="NAW67485.1"/>
    <property type="molecule type" value="Genomic_DNA"/>
</dbReference>
<dbReference type="InterPro" id="IPR016181">
    <property type="entry name" value="Acyl_CoA_acyltransferase"/>
</dbReference>
<gene>
    <name evidence="5" type="ORF">CAG72_20040</name>
</gene>
<dbReference type="RefSeq" id="WP_161446760.1">
    <property type="nucleotide sequence ID" value="NZ_WXWW01000287.1"/>
</dbReference>
<evidence type="ECO:0000313" key="6">
    <source>
        <dbReference type="Proteomes" id="UP000465712"/>
    </source>
</evidence>
<dbReference type="PANTHER" id="PTHR10545:SF29">
    <property type="entry name" value="GH14572P-RELATED"/>
    <property type="match status" value="1"/>
</dbReference>
<reference evidence="5 6" key="1">
    <citation type="submission" date="2017-05" db="EMBL/GenBank/DDBJ databases">
        <title>High clonality and local adaptation shapes Vibrionaceae linages within an endangered oasis.</title>
        <authorList>
            <person name="Vazquez-Rosas-Landa M."/>
        </authorList>
    </citation>
    <scope>NUCLEOTIDE SEQUENCE [LARGE SCALE GENOMIC DNA]</scope>
    <source>
        <strain evidence="5 6">P46_P4S1P180</strain>
    </source>
</reference>
<feature type="domain" description="N-acetyltransferase" evidence="4">
    <location>
        <begin position="6"/>
        <end position="161"/>
    </location>
</feature>
<comment type="caution">
    <text evidence="5">The sequence shown here is derived from an EMBL/GenBank/DDBJ whole genome shotgun (WGS) entry which is preliminary data.</text>
</comment>
<keyword evidence="2 5" id="KW-0808">Transferase</keyword>
<evidence type="ECO:0000256" key="2">
    <source>
        <dbReference type="ARBA" id="ARBA00022679"/>
    </source>
</evidence>
<evidence type="ECO:0000256" key="3">
    <source>
        <dbReference type="ARBA" id="ARBA00023315"/>
    </source>
</evidence>
<dbReference type="GO" id="GO:0008080">
    <property type="term" value="F:N-acetyltransferase activity"/>
    <property type="evidence" value="ECO:0007669"/>
    <property type="project" value="TreeGrafter"/>
</dbReference>